<keyword evidence="6 11" id="KW-0732">Signal</keyword>
<organism evidence="13 14">
    <name type="scientific">Echria macrotheca</name>
    <dbReference type="NCBI Taxonomy" id="438768"/>
    <lineage>
        <taxon>Eukaryota</taxon>
        <taxon>Fungi</taxon>
        <taxon>Dikarya</taxon>
        <taxon>Ascomycota</taxon>
        <taxon>Pezizomycotina</taxon>
        <taxon>Sordariomycetes</taxon>
        <taxon>Sordariomycetidae</taxon>
        <taxon>Sordariales</taxon>
        <taxon>Schizotheciaceae</taxon>
        <taxon>Echria</taxon>
    </lineage>
</organism>
<evidence type="ECO:0000256" key="9">
    <source>
        <dbReference type="PROSITE-ProRule" id="PRU01356"/>
    </source>
</evidence>
<accession>A0AAJ0BL85</accession>
<evidence type="ECO:0000256" key="6">
    <source>
        <dbReference type="ARBA" id="ARBA00022729"/>
    </source>
</evidence>
<reference evidence="13" key="1">
    <citation type="submission" date="2023-06" db="EMBL/GenBank/DDBJ databases">
        <title>Genome-scale phylogeny and comparative genomics of the fungal order Sordariales.</title>
        <authorList>
            <consortium name="Lawrence Berkeley National Laboratory"/>
            <person name="Hensen N."/>
            <person name="Bonometti L."/>
            <person name="Westerberg I."/>
            <person name="Brannstrom I.O."/>
            <person name="Guillou S."/>
            <person name="Cros-Aarteil S."/>
            <person name="Calhoun S."/>
            <person name="Haridas S."/>
            <person name="Kuo A."/>
            <person name="Mondo S."/>
            <person name="Pangilinan J."/>
            <person name="Riley R."/>
            <person name="Labutti K."/>
            <person name="Andreopoulos B."/>
            <person name="Lipzen A."/>
            <person name="Chen C."/>
            <person name="Yanf M."/>
            <person name="Daum C."/>
            <person name="Ng V."/>
            <person name="Clum A."/>
            <person name="Steindorff A."/>
            <person name="Ohm R."/>
            <person name="Martin F."/>
            <person name="Silar P."/>
            <person name="Natvig D."/>
            <person name="Lalanne C."/>
            <person name="Gautier V."/>
            <person name="Ament-Velasquez S.L."/>
            <person name="Kruys A."/>
            <person name="Hutchinson M.I."/>
            <person name="Powell A.J."/>
            <person name="Barry K."/>
            <person name="Miller A.N."/>
            <person name="Grigoriev I.V."/>
            <person name="Debuchy R."/>
            <person name="Gladieux P."/>
            <person name="Thoren M.H."/>
            <person name="Johannesson H."/>
        </authorList>
    </citation>
    <scope>NUCLEOTIDE SEQUENCE</scope>
    <source>
        <strain evidence="13">PSN4</strain>
    </source>
</reference>
<dbReference type="EMBL" id="MU839827">
    <property type="protein sequence ID" value="KAK1760344.1"/>
    <property type="molecule type" value="Genomic_DNA"/>
</dbReference>
<comment type="similarity">
    <text evidence="3">Belongs to the RBT5 family.</text>
</comment>
<evidence type="ECO:0000256" key="11">
    <source>
        <dbReference type="SAM" id="SignalP"/>
    </source>
</evidence>
<keyword evidence="5" id="KW-0325">Glycoprotein</keyword>
<evidence type="ECO:0000256" key="2">
    <source>
        <dbReference type="ARBA" id="ARBA00004613"/>
    </source>
</evidence>
<feature type="signal peptide" evidence="11">
    <location>
        <begin position="1"/>
        <end position="19"/>
    </location>
</feature>
<evidence type="ECO:0000313" key="14">
    <source>
        <dbReference type="Proteomes" id="UP001239445"/>
    </source>
</evidence>
<evidence type="ECO:0000256" key="1">
    <source>
        <dbReference type="ARBA" id="ARBA00004589"/>
    </source>
</evidence>
<dbReference type="GO" id="GO:0098552">
    <property type="term" value="C:side of membrane"/>
    <property type="evidence" value="ECO:0007669"/>
    <property type="project" value="UniProtKB-KW"/>
</dbReference>
<evidence type="ECO:0000256" key="5">
    <source>
        <dbReference type="ARBA" id="ARBA00022622"/>
    </source>
</evidence>
<comment type="subcellular location">
    <subcellularLocation>
        <location evidence="1">Membrane</location>
        <topology evidence="1">Lipid-anchor</topology>
        <topology evidence="1">GPI-anchor</topology>
    </subcellularLocation>
    <subcellularLocation>
        <location evidence="2">Secreted</location>
    </subcellularLocation>
</comment>
<protein>
    <recommendedName>
        <fullName evidence="12">CFEM domain-containing protein</fullName>
    </recommendedName>
</protein>
<evidence type="ECO:0000256" key="7">
    <source>
        <dbReference type="ARBA" id="ARBA00023157"/>
    </source>
</evidence>
<keyword evidence="5" id="KW-0336">GPI-anchor</keyword>
<evidence type="ECO:0000256" key="3">
    <source>
        <dbReference type="ARBA" id="ARBA00010031"/>
    </source>
</evidence>
<comment type="caution">
    <text evidence="13">The sequence shown here is derived from an EMBL/GenBank/DDBJ whole genome shotgun (WGS) entry which is preliminary data.</text>
</comment>
<sequence length="159" mass="15358">MRFTTLITLLATSQSLVLAQSQTPACIKDCTTKNAVSSQCNGDETGAALDKCLCNTFAGATAMFTCVKACPAADQAVFAADVPASCRSSLLPGVTPASSTSGSDSGSGSSSTPTASSGGQGSSTTTGSPATKTTNAGAIVGGREAVVAAGLLVGAAVLL</sequence>
<feature type="domain" description="CFEM" evidence="12">
    <location>
        <begin position="1"/>
        <end position="111"/>
    </location>
</feature>
<evidence type="ECO:0000256" key="10">
    <source>
        <dbReference type="SAM" id="MobiDB-lite"/>
    </source>
</evidence>
<gene>
    <name evidence="13" type="ORF">QBC47DRAFT_408421</name>
</gene>
<keyword evidence="5" id="KW-0472">Membrane</keyword>
<dbReference type="Proteomes" id="UP001239445">
    <property type="component" value="Unassembled WGS sequence"/>
</dbReference>
<feature type="compositionally biased region" description="Low complexity" evidence="10">
    <location>
        <begin position="95"/>
        <end position="131"/>
    </location>
</feature>
<dbReference type="AlphaFoldDB" id="A0AAJ0BL85"/>
<comment type="caution">
    <text evidence="9">Lacks conserved residue(s) required for the propagation of feature annotation.</text>
</comment>
<dbReference type="InterPro" id="IPR008427">
    <property type="entry name" value="Extracellular_membr_CFEM_dom"/>
</dbReference>
<evidence type="ECO:0000259" key="12">
    <source>
        <dbReference type="PROSITE" id="PS52012"/>
    </source>
</evidence>
<evidence type="ECO:0000313" key="13">
    <source>
        <dbReference type="EMBL" id="KAK1760344.1"/>
    </source>
</evidence>
<dbReference type="PROSITE" id="PS52012">
    <property type="entry name" value="CFEM"/>
    <property type="match status" value="1"/>
</dbReference>
<feature type="region of interest" description="Disordered" evidence="10">
    <location>
        <begin position="94"/>
        <end position="131"/>
    </location>
</feature>
<evidence type="ECO:0000256" key="4">
    <source>
        <dbReference type="ARBA" id="ARBA00022525"/>
    </source>
</evidence>
<keyword evidence="8" id="KW-0449">Lipoprotein</keyword>
<dbReference type="GO" id="GO:0005576">
    <property type="term" value="C:extracellular region"/>
    <property type="evidence" value="ECO:0007669"/>
    <property type="project" value="UniProtKB-SubCell"/>
</dbReference>
<keyword evidence="4" id="KW-0964">Secreted</keyword>
<name>A0AAJ0BL85_9PEZI</name>
<keyword evidence="14" id="KW-1185">Reference proteome</keyword>
<evidence type="ECO:0000256" key="8">
    <source>
        <dbReference type="ARBA" id="ARBA00023288"/>
    </source>
</evidence>
<feature type="chain" id="PRO_5042490852" description="CFEM domain-containing protein" evidence="11">
    <location>
        <begin position="20"/>
        <end position="159"/>
    </location>
</feature>
<proteinExistence type="inferred from homology"/>
<keyword evidence="7" id="KW-1015">Disulfide bond</keyword>